<dbReference type="Proteomes" id="UP000789759">
    <property type="component" value="Unassembled WGS sequence"/>
</dbReference>
<feature type="region of interest" description="Disordered" evidence="1">
    <location>
        <begin position="94"/>
        <end position="115"/>
    </location>
</feature>
<dbReference type="Gene3D" id="1.10.510.10">
    <property type="entry name" value="Transferase(Phosphotransferase) domain 1"/>
    <property type="match status" value="1"/>
</dbReference>
<evidence type="ECO:0000256" key="1">
    <source>
        <dbReference type="SAM" id="MobiDB-lite"/>
    </source>
</evidence>
<name>A0A9N9PGQ3_9GLOM</name>
<dbReference type="EMBL" id="CAJVQA010042329">
    <property type="protein sequence ID" value="CAG8814742.1"/>
    <property type="molecule type" value="Genomic_DNA"/>
</dbReference>
<feature type="non-terminal residue" evidence="2">
    <location>
        <position position="153"/>
    </location>
</feature>
<keyword evidence="3" id="KW-1185">Reference proteome</keyword>
<organism evidence="2 3">
    <name type="scientific">Cetraspora pellucida</name>
    <dbReference type="NCBI Taxonomy" id="1433469"/>
    <lineage>
        <taxon>Eukaryota</taxon>
        <taxon>Fungi</taxon>
        <taxon>Fungi incertae sedis</taxon>
        <taxon>Mucoromycota</taxon>
        <taxon>Glomeromycotina</taxon>
        <taxon>Glomeromycetes</taxon>
        <taxon>Diversisporales</taxon>
        <taxon>Gigasporaceae</taxon>
        <taxon>Cetraspora</taxon>
    </lineage>
</organism>
<dbReference type="AlphaFoldDB" id="A0A9N9PGQ3"/>
<dbReference type="InterPro" id="IPR011009">
    <property type="entry name" value="Kinase-like_dom_sf"/>
</dbReference>
<evidence type="ECO:0000313" key="3">
    <source>
        <dbReference type="Proteomes" id="UP000789759"/>
    </source>
</evidence>
<comment type="caution">
    <text evidence="2">The sequence shown here is derived from an EMBL/GenBank/DDBJ whole genome shotgun (WGS) entry which is preliminary data.</text>
</comment>
<accession>A0A9N9PGQ3</accession>
<sequence length="153" mass="17712">NEREKIIANTPSEYAYLIEKSWSFDPSQRPTLDQILRKLENLSKETTIEYMTNKNVKNNQQILQSVLNNEDSFDFFNCNEDSFNNITENINVDNKDNQDESNSDNLGNQSDSESNTHLIDHTTVDLNELDENVFNNEHAILNKGMHISIRSNN</sequence>
<feature type="compositionally biased region" description="Polar residues" evidence="1">
    <location>
        <begin position="103"/>
        <end position="115"/>
    </location>
</feature>
<dbReference type="OrthoDB" id="2448836at2759"/>
<reference evidence="2" key="1">
    <citation type="submission" date="2021-06" db="EMBL/GenBank/DDBJ databases">
        <authorList>
            <person name="Kallberg Y."/>
            <person name="Tangrot J."/>
            <person name="Rosling A."/>
        </authorList>
    </citation>
    <scope>NUCLEOTIDE SEQUENCE</scope>
    <source>
        <strain evidence="2">FL966</strain>
    </source>
</reference>
<feature type="non-terminal residue" evidence="2">
    <location>
        <position position="1"/>
    </location>
</feature>
<protein>
    <submittedName>
        <fullName evidence="2">60_t:CDS:1</fullName>
    </submittedName>
</protein>
<proteinExistence type="predicted"/>
<evidence type="ECO:0000313" key="2">
    <source>
        <dbReference type="EMBL" id="CAG8814742.1"/>
    </source>
</evidence>
<gene>
    <name evidence="2" type="ORF">CPELLU_LOCUS19056</name>
</gene>
<dbReference type="SUPFAM" id="SSF56112">
    <property type="entry name" value="Protein kinase-like (PK-like)"/>
    <property type="match status" value="1"/>
</dbReference>